<dbReference type="InterPro" id="IPR009297">
    <property type="entry name" value="DUF952"/>
</dbReference>
<dbReference type="OrthoDB" id="5638018at2"/>
<evidence type="ECO:0000313" key="1">
    <source>
        <dbReference type="EMBL" id="PZD74858.1"/>
    </source>
</evidence>
<dbReference type="EMBL" id="PQWO01000002">
    <property type="protein sequence ID" value="PZD74858.1"/>
    <property type="molecule type" value="Genomic_DNA"/>
</dbReference>
<name>A0A2W1JNE8_9CYAN</name>
<evidence type="ECO:0000313" key="2">
    <source>
        <dbReference type="Proteomes" id="UP000248857"/>
    </source>
</evidence>
<dbReference type="AlphaFoldDB" id="A0A2W1JNE8"/>
<sequence length="139" mass="15120">MPNSRIYHLAPVSELQSGLTEVSYKPQRFALDGFVHCAETPVTTVAVANDYFASLKEPLAVLEIDPLRLTAPLKFEAPAPLPGGDAHLKMASLFPHIYGPIDVGAIQSAALLVRMNNHYVWPSAFHSLPNFMEQHGATG</sequence>
<dbReference type="Gene3D" id="3.20.170.20">
    <property type="entry name" value="Protein of unknown function DUF952"/>
    <property type="match status" value="1"/>
</dbReference>
<comment type="caution">
    <text evidence="1">The sequence shown here is derived from an EMBL/GenBank/DDBJ whole genome shotgun (WGS) entry which is preliminary data.</text>
</comment>
<gene>
    <name evidence="1" type="ORF">C1752_00642</name>
</gene>
<dbReference type="SUPFAM" id="SSF56399">
    <property type="entry name" value="ADP-ribosylation"/>
    <property type="match status" value="1"/>
</dbReference>
<proteinExistence type="predicted"/>
<dbReference type="Pfam" id="PF06108">
    <property type="entry name" value="DUF952"/>
    <property type="match status" value="1"/>
</dbReference>
<accession>A0A2W1JNE8</accession>
<evidence type="ECO:0008006" key="3">
    <source>
        <dbReference type="Google" id="ProtNLM"/>
    </source>
</evidence>
<dbReference type="RefSeq" id="WP_110984630.1">
    <property type="nucleotide sequence ID" value="NZ_CAWNWM010000002.1"/>
</dbReference>
<reference evidence="1 2" key="1">
    <citation type="journal article" date="2018" name="Sci. Rep.">
        <title>A novel species of the marine cyanobacterium Acaryochloris with a unique pigment content and lifestyle.</title>
        <authorList>
            <person name="Partensky F."/>
            <person name="Six C."/>
            <person name="Ratin M."/>
            <person name="Garczarek L."/>
            <person name="Vaulot D."/>
            <person name="Probert I."/>
            <person name="Calteau A."/>
            <person name="Gourvil P."/>
            <person name="Marie D."/>
            <person name="Grebert T."/>
            <person name="Bouchier C."/>
            <person name="Le Panse S."/>
            <person name="Gachenot M."/>
            <person name="Rodriguez F."/>
            <person name="Garrido J.L."/>
        </authorList>
    </citation>
    <scope>NUCLEOTIDE SEQUENCE [LARGE SCALE GENOMIC DNA]</scope>
    <source>
        <strain evidence="1 2">RCC1774</strain>
    </source>
</reference>
<keyword evidence="2" id="KW-1185">Reference proteome</keyword>
<organism evidence="1 2">
    <name type="scientific">Acaryochloris thomasi RCC1774</name>
    <dbReference type="NCBI Taxonomy" id="1764569"/>
    <lineage>
        <taxon>Bacteria</taxon>
        <taxon>Bacillati</taxon>
        <taxon>Cyanobacteriota</taxon>
        <taxon>Cyanophyceae</taxon>
        <taxon>Acaryochloridales</taxon>
        <taxon>Acaryochloridaceae</taxon>
        <taxon>Acaryochloris</taxon>
        <taxon>Acaryochloris thomasi</taxon>
    </lineage>
</organism>
<protein>
    <recommendedName>
        <fullName evidence="3">DUF952 domain-containing protein</fullName>
    </recommendedName>
</protein>
<dbReference type="Proteomes" id="UP000248857">
    <property type="component" value="Unassembled WGS sequence"/>
</dbReference>